<keyword evidence="3" id="KW-1185">Reference proteome</keyword>
<dbReference type="EMBL" id="JANEYG010000012">
    <property type="protein sequence ID" value="KAJ8921039.1"/>
    <property type="molecule type" value="Genomic_DNA"/>
</dbReference>
<feature type="chain" id="PRO_5043529922" description="Secreted protein" evidence="1">
    <location>
        <begin position="18"/>
        <end position="59"/>
    </location>
</feature>
<gene>
    <name evidence="2" type="ORF">NQ315_015835</name>
</gene>
<comment type="caution">
    <text evidence="2">The sequence shown here is derived from an EMBL/GenBank/DDBJ whole genome shotgun (WGS) entry which is preliminary data.</text>
</comment>
<accession>A0AAV8W3H8</accession>
<name>A0AAV8W3H8_9CUCU</name>
<evidence type="ECO:0008006" key="4">
    <source>
        <dbReference type="Google" id="ProtNLM"/>
    </source>
</evidence>
<evidence type="ECO:0000313" key="2">
    <source>
        <dbReference type="EMBL" id="KAJ8921039.1"/>
    </source>
</evidence>
<protein>
    <recommendedName>
        <fullName evidence="4">Secreted protein</fullName>
    </recommendedName>
</protein>
<proteinExistence type="predicted"/>
<evidence type="ECO:0000256" key="1">
    <source>
        <dbReference type="SAM" id="SignalP"/>
    </source>
</evidence>
<feature type="signal peptide" evidence="1">
    <location>
        <begin position="1"/>
        <end position="17"/>
    </location>
</feature>
<evidence type="ECO:0000313" key="3">
    <source>
        <dbReference type="Proteomes" id="UP001159042"/>
    </source>
</evidence>
<reference evidence="2 3" key="1">
    <citation type="journal article" date="2023" name="Insect Mol. Biol.">
        <title>Genome sequencing provides insights into the evolution of gene families encoding plant cell wall-degrading enzymes in longhorned beetles.</title>
        <authorList>
            <person name="Shin N.R."/>
            <person name="Okamura Y."/>
            <person name="Kirsch R."/>
            <person name="Pauchet Y."/>
        </authorList>
    </citation>
    <scope>NUCLEOTIDE SEQUENCE [LARGE SCALE GENOMIC DNA]</scope>
    <source>
        <strain evidence="2">EAD_L_NR</strain>
    </source>
</reference>
<keyword evidence="1" id="KW-0732">Signal</keyword>
<dbReference type="AlphaFoldDB" id="A0AAV8W3H8"/>
<organism evidence="2 3">
    <name type="scientific">Exocentrus adspersus</name>
    <dbReference type="NCBI Taxonomy" id="1586481"/>
    <lineage>
        <taxon>Eukaryota</taxon>
        <taxon>Metazoa</taxon>
        <taxon>Ecdysozoa</taxon>
        <taxon>Arthropoda</taxon>
        <taxon>Hexapoda</taxon>
        <taxon>Insecta</taxon>
        <taxon>Pterygota</taxon>
        <taxon>Neoptera</taxon>
        <taxon>Endopterygota</taxon>
        <taxon>Coleoptera</taxon>
        <taxon>Polyphaga</taxon>
        <taxon>Cucujiformia</taxon>
        <taxon>Chrysomeloidea</taxon>
        <taxon>Cerambycidae</taxon>
        <taxon>Lamiinae</taxon>
        <taxon>Acanthocinini</taxon>
        <taxon>Exocentrus</taxon>
    </lineage>
</organism>
<sequence>MATVWIIASYTFICCHSYGPCSPIYGSEPCSFLPAPPGKTPPCARPGMTYCEHPEHYPG</sequence>
<dbReference type="Proteomes" id="UP001159042">
    <property type="component" value="Unassembled WGS sequence"/>
</dbReference>